<proteinExistence type="predicted"/>
<feature type="transmembrane region" description="Helical" evidence="5">
    <location>
        <begin position="161"/>
        <end position="180"/>
    </location>
</feature>
<dbReference type="InterPro" id="IPR036259">
    <property type="entry name" value="MFS_trans_sf"/>
</dbReference>
<dbReference type="InterPro" id="IPR011701">
    <property type="entry name" value="MFS"/>
</dbReference>
<dbReference type="EMBL" id="JAFCIX010000574">
    <property type="protein sequence ID" value="KAH6586400.1"/>
    <property type="molecule type" value="Genomic_DNA"/>
</dbReference>
<feature type="transmembrane region" description="Helical" evidence="5">
    <location>
        <begin position="93"/>
        <end position="114"/>
    </location>
</feature>
<dbReference type="Pfam" id="PF07690">
    <property type="entry name" value="MFS_1"/>
    <property type="match status" value="1"/>
</dbReference>
<feature type="transmembrane region" description="Helical" evidence="5">
    <location>
        <begin position="59"/>
        <end position="81"/>
    </location>
</feature>
<gene>
    <name evidence="6" type="ORF">BASA50_000573</name>
</gene>
<feature type="transmembrane region" description="Helical" evidence="5">
    <location>
        <begin position="374"/>
        <end position="395"/>
    </location>
</feature>
<organism evidence="6 7">
    <name type="scientific">Batrachochytrium salamandrivorans</name>
    <dbReference type="NCBI Taxonomy" id="1357716"/>
    <lineage>
        <taxon>Eukaryota</taxon>
        <taxon>Fungi</taxon>
        <taxon>Fungi incertae sedis</taxon>
        <taxon>Chytridiomycota</taxon>
        <taxon>Chytridiomycota incertae sedis</taxon>
        <taxon>Chytridiomycetes</taxon>
        <taxon>Rhizophydiales</taxon>
        <taxon>Rhizophydiales incertae sedis</taxon>
        <taxon>Batrachochytrium</taxon>
    </lineage>
</organism>
<keyword evidence="4 5" id="KW-0472">Membrane</keyword>
<comment type="caution">
    <text evidence="6">The sequence shown here is derived from an EMBL/GenBank/DDBJ whole genome shotgun (WGS) entry which is preliminary data.</text>
</comment>
<dbReference type="SUPFAM" id="SSF103473">
    <property type="entry name" value="MFS general substrate transporter"/>
    <property type="match status" value="1"/>
</dbReference>
<evidence type="ECO:0000256" key="5">
    <source>
        <dbReference type="SAM" id="Phobius"/>
    </source>
</evidence>
<keyword evidence="2 5" id="KW-0812">Transmembrane</keyword>
<feature type="transmembrane region" description="Helical" evidence="5">
    <location>
        <begin position="192"/>
        <end position="214"/>
    </location>
</feature>
<keyword evidence="7" id="KW-1185">Reference proteome</keyword>
<name>A0ABQ8ETM7_9FUNG</name>
<evidence type="ECO:0000256" key="2">
    <source>
        <dbReference type="ARBA" id="ARBA00022692"/>
    </source>
</evidence>
<feature type="transmembrane region" description="Helical" evidence="5">
    <location>
        <begin position="283"/>
        <end position="302"/>
    </location>
</feature>
<accession>A0ABQ8ETM7</accession>
<evidence type="ECO:0000313" key="7">
    <source>
        <dbReference type="Proteomes" id="UP001648503"/>
    </source>
</evidence>
<sequence length="442" mass="47067">MAEAKPAQVSHPLNADHSAPVFTLYRRRFLIALSVLLGNAANAALWSTYATVTPSAKTYFGTSSFLINLLSLVFLIWYIPISPLASWCLDVKGLRIGILMGCWLTVLGAAIRWLGGYFDSPGVRYSITLVGQSVASIAQPLLLDAPSIVTAHWYGGKERTIANTVISLGQPIGSAIVLLISPSIIGSDPSNFATLNLVLLILSVICAIPSIWVVDRPRTPPSFSAQTQHTPFIQGVRSLVKNRAYVVLWIIFSGFLGIFNTYITLISEYVVPFGYSQDQAGNLGVATISIGLASAAAFGVILDRTKAYSLALQICCVIVTIGTIVFLLGLRSANQYPILVLGSALFGVGGFPLVPVVLEAAVEVTFPIAPGTSAGFLMWGGQIAGIIILLISNAIRGPDGNLFNGVILLIACSFSCAVVSLFFKSDNRRSRTDEGATHELSS</sequence>
<feature type="transmembrane region" description="Helical" evidence="5">
    <location>
        <begin position="29"/>
        <end position="47"/>
    </location>
</feature>
<feature type="transmembrane region" description="Helical" evidence="5">
    <location>
        <begin position="309"/>
        <end position="330"/>
    </location>
</feature>
<evidence type="ECO:0008006" key="8">
    <source>
        <dbReference type="Google" id="ProtNLM"/>
    </source>
</evidence>
<evidence type="ECO:0000256" key="4">
    <source>
        <dbReference type="ARBA" id="ARBA00023136"/>
    </source>
</evidence>
<comment type="subcellular location">
    <subcellularLocation>
        <location evidence="1">Membrane</location>
        <topology evidence="1">Multi-pass membrane protein</topology>
    </subcellularLocation>
</comment>
<reference evidence="6 7" key="1">
    <citation type="submission" date="2021-02" db="EMBL/GenBank/DDBJ databases">
        <title>Variation within the Batrachochytrium salamandrivorans European outbreak.</title>
        <authorList>
            <person name="Kelly M."/>
            <person name="Pasmans F."/>
            <person name="Shea T.P."/>
            <person name="Munoz J.F."/>
            <person name="Carranza S."/>
            <person name="Cuomo C.A."/>
            <person name="Martel A."/>
        </authorList>
    </citation>
    <scope>NUCLEOTIDE SEQUENCE [LARGE SCALE GENOMIC DNA]</scope>
    <source>
        <strain evidence="6 7">AMFP18/2</strain>
    </source>
</reference>
<dbReference type="Gene3D" id="1.20.1250.20">
    <property type="entry name" value="MFS general substrate transporter like domains"/>
    <property type="match status" value="1"/>
</dbReference>
<dbReference type="InterPro" id="IPR049680">
    <property type="entry name" value="FLVCR1-2_SLC49-like"/>
</dbReference>
<evidence type="ECO:0000256" key="3">
    <source>
        <dbReference type="ARBA" id="ARBA00022989"/>
    </source>
</evidence>
<feature type="transmembrane region" description="Helical" evidence="5">
    <location>
        <begin position="336"/>
        <end position="362"/>
    </location>
</feature>
<dbReference type="Proteomes" id="UP001648503">
    <property type="component" value="Unassembled WGS sequence"/>
</dbReference>
<protein>
    <recommendedName>
        <fullName evidence="8">Major facilitator superfamily (MFS) profile domain-containing protein</fullName>
    </recommendedName>
</protein>
<evidence type="ECO:0000256" key="1">
    <source>
        <dbReference type="ARBA" id="ARBA00004141"/>
    </source>
</evidence>
<feature type="transmembrane region" description="Helical" evidence="5">
    <location>
        <begin position="401"/>
        <end position="423"/>
    </location>
</feature>
<dbReference type="PANTHER" id="PTHR10924:SF6">
    <property type="entry name" value="SOLUTE CARRIER FAMILY 49 MEMBER A3"/>
    <property type="match status" value="1"/>
</dbReference>
<keyword evidence="3 5" id="KW-1133">Transmembrane helix</keyword>
<dbReference type="PANTHER" id="PTHR10924">
    <property type="entry name" value="MAJOR FACILITATOR SUPERFAMILY PROTEIN-RELATED"/>
    <property type="match status" value="1"/>
</dbReference>
<feature type="transmembrane region" description="Helical" evidence="5">
    <location>
        <begin position="244"/>
        <end position="263"/>
    </location>
</feature>
<evidence type="ECO:0000313" key="6">
    <source>
        <dbReference type="EMBL" id="KAH6586400.1"/>
    </source>
</evidence>